<gene>
    <name evidence="2" type="ORF">RND71_009798</name>
</gene>
<evidence type="ECO:0000313" key="3">
    <source>
        <dbReference type="Proteomes" id="UP001291623"/>
    </source>
</evidence>
<feature type="region of interest" description="Disordered" evidence="1">
    <location>
        <begin position="1"/>
        <end position="24"/>
    </location>
</feature>
<protein>
    <submittedName>
        <fullName evidence="2">Uncharacterized protein</fullName>
    </submittedName>
</protein>
<keyword evidence="3" id="KW-1185">Reference proteome</keyword>
<comment type="caution">
    <text evidence="2">The sequence shown here is derived from an EMBL/GenBank/DDBJ whole genome shotgun (WGS) entry which is preliminary data.</text>
</comment>
<evidence type="ECO:0000256" key="1">
    <source>
        <dbReference type="SAM" id="MobiDB-lite"/>
    </source>
</evidence>
<reference evidence="2" key="1">
    <citation type="submission" date="2023-12" db="EMBL/GenBank/DDBJ databases">
        <title>Genome assembly of Anisodus tanguticus.</title>
        <authorList>
            <person name="Wang Y.-J."/>
        </authorList>
    </citation>
    <scope>NUCLEOTIDE SEQUENCE</scope>
    <source>
        <strain evidence="2">KB-2021</strain>
        <tissue evidence="2">Leaf</tissue>
    </source>
</reference>
<feature type="compositionally biased region" description="Basic and acidic residues" evidence="1">
    <location>
        <begin position="90"/>
        <end position="102"/>
    </location>
</feature>
<feature type="compositionally biased region" description="Polar residues" evidence="1">
    <location>
        <begin position="121"/>
        <end position="147"/>
    </location>
</feature>
<proteinExistence type="predicted"/>
<accession>A0AAE1SJ50</accession>
<organism evidence="2 3">
    <name type="scientific">Anisodus tanguticus</name>
    <dbReference type="NCBI Taxonomy" id="243964"/>
    <lineage>
        <taxon>Eukaryota</taxon>
        <taxon>Viridiplantae</taxon>
        <taxon>Streptophyta</taxon>
        <taxon>Embryophyta</taxon>
        <taxon>Tracheophyta</taxon>
        <taxon>Spermatophyta</taxon>
        <taxon>Magnoliopsida</taxon>
        <taxon>eudicotyledons</taxon>
        <taxon>Gunneridae</taxon>
        <taxon>Pentapetalae</taxon>
        <taxon>asterids</taxon>
        <taxon>lamiids</taxon>
        <taxon>Solanales</taxon>
        <taxon>Solanaceae</taxon>
        <taxon>Solanoideae</taxon>
        <taxon>Hyoscyameae</taxon>
        <taxon>Anisodus</taxon>
    </lineage>
</organism>
<feature type="compositionally biased region" description="Basic and acidic residues" evidence="1">
    <location>
        <begin position="44"/>
        <end position="54"/>
    </location>
</feature>
<feature type="region of interest" description="Disordered" evidence="1">
    <location>
        <begin position="39"/>
        <end position="59"/>
    </location>
</feature>
<dbReference type="EMBL" id="JAVYJV010000005">
    <property type="protein sequence ID" value="KAK4370323.1"/>
    <property type="molecule type" value="Genomic_DNA"/>
</dbReference>
<dbReference type="Proteomes" id="UP001291623">
    <property type="component" value="Unassembled WGS sequence"/>
</dbReference>
<dbReference type="AlphaFoldDB" id="A0AAE1SJ50"/>
<feature type="region of interest" description="Disordered" evidence="1">
    <location>
        <begin position="76"/>
        <end position="159"/>
    </location>
</feature>
<name>A0AAE1SJ50_9SOLA</name>
<evidence type="ECO:0000313" key="2">
    <source>
        <dbReference type="EMBL" id="KAK4370323.1"/>
    </source>
</evidence>
<feature type="compositionally biased region" description="Basic and acidic residues" evidence="1">
    <location>
        <begin position="149"/>
        <end position="159"/>
    </location>
</feature>
<sequence length="180" mass="19886">MATPATGQLSLVAGQPPPLDSETQFPPIVQTIYNANTVKHKDKRGINNDNHGDNNNEASSTVMVHNKFDALDKVEENENNDQNQDNVEIVNEKGSDHEKQNDEVNSESSNGHNIIGKGEVESSSTLSGMEQSFVEKQNWVNKENTVPKSRADRVEEGAEEGEIIKDSNVEANLIYEKIQV</sequence>